<dbReference type="Proteomes" id="UP001165064">
    <property type="component" value="Unassembled WGS sequence"/>
</dbReference>
<name>A0ACB5T6M6_AMBMO</name>
<gene>
    <name evidence="1" type="ORF">Amon02_000548600</name>
</gene>
<reference evidence="1" key="1">
    <citation type="submission" date="2023-04" db="EMBL/GenBank/DDBJ databases">
        <title>Ambrosiozyma monospora NBRC 10751.</title>
        <authorList>
            <person name="Ichikawa N."/>
            <person name="Sato H."/>
            <person name="Tonouchi N."/>
        </authorList>
    </citation>
    <scope>NUCLEOTIDE SEQUENCE</scope>
    <source>
        <strain evidence="1">NBRC 10751</strain>
    </source>
</reference>
<evidence type="ECO:0000313" key="2">
    <source>
        <dbReference type="Proteomes" id="UP001165064"/>
    </source>
</evidence>
<sequence>MLKVNTFLLNRIEELVPPCLVYLVNKLAENVTAETTTISDAELFPTLNSSTQLPFSPPLTVSTITITIAVSRTTTTGYCNTREISYGLCLILSQRTIVGIYNLSK</sequence>
<protein>
    <submittedName>
        <fullName evidence="1">Unnamed protein product</fullName>
    </submittedName>
</protein>
<evidence type="ECO:0000313" key="1">
    <source>
        <dbReference type="EMBL" id="GME82386.1"/>
    </source>
</evidence>
<comment type="caution">
    <text evidence="1">The sequence shown here is derived from an EMBL/GenBank/DDBJ whole genome shotgun (WGS) entry which is preliminary data.</text>
</comment>
<proteinExistence type="predicted"/>
<dbReference type="EMBL" id="BSXS01004041">
    <property type="protein sequence ID" value="GME82386.1"/>
    <property type="molecule type" value="Genomic_DNA"/>
</dbReference>
<organism evidence="1 2">
    <name type="scientific">Ambrosiozyma monospora</name>
    <name type="common">Yeast</name>
    <name type="synonym">Endomycopsis monosporus</name>
    <dbReference type="NCBI Taxonomy" id="43982"/>
    <lineage>
        <taxon>Eukaryota</taxon>
        <taxon>Fungi</taxon>
        <taxon>Dikarya</taxon>
        <taxon>Ascomycota</taxon>
        <taxon>Saccharomycotina</taxon>
        <taxon>Pichiomycetes</taxon>
        <taxon>Pichiales</taxon>
        <taxon>Pichiaceae</taxon>
        <taxon>Ambrosiozyma</taxon>
    </lineage>
</organism>
<keyword evidence="2" id="KW-1185">Reference proteome</keyword>
<accession>A0ACB5T6M6</accession>